<feature type="chain" id="PRO_5015304837" description="Secreted protein" evidence="1">
    <location>
        <begin position="26"/>
        <end position="138"/>
    </location>
</feature>
<evidence type="ECO:0008006" key="4">
    <source>
        <dbReference type="Google" id="ProtNLM"/>
    </source>
</evidence>
<dbReference type="EMBL" id="CP028136">
    <property type="protein sequence ID" value="AVR44297.1"/>
    <property type="molecule type" value="Genomic_DNA"/>
</dbReference>
<dbReference type="AlphaFoldDB" id="A0A2R3Z204"/>
<accession>A0A2R3Z204</accession>
<dbReference type="Pfam" id="PF26622">
    <property type="entry name" value="DUF8199"/>
    <property type="match status" value="1"/>
</dbReference>
<organism evidence="2 3">
    <name type="scientific">Christiangramia fulva</name>
    <dbReference type="NCBI Taxonomy" id="2126553"/>
    <lineage>
        <taxon>Bacteria</taxon>
        <taxon>Pseudomonadati</taxon>
        <taxon>Bacteroidota</taxon>
        <taxon>Flavobacteriia</taxon>
        <taxon>Flavobacteriales</taxon>
        <taxon>Flavobacteriaceae</taxon>
        <taxon>Christiangramia</taxon>
    </lineage>
</organism>
<dbReference type="OrthoDB" id="1493875at2"/>
<feature type="signal peptide" evidence="1">
    <location>
        <begin position="1"/>
        <end position="25"/>
    </location>
</feature>
<proteinExistence type="predicted"/>
<keyword evidence="3" id="KW-1185">Reference proteome</keyword>
<evidence type="ECO:0000313" key="3">
    <source>
        <dbReference type="Proteomes" id="UP000241507"/>
    </source>
</evidence>
<gene>
    <name evidence="2" type="ORF">C7S20_02950</name>
</gene>
<name>A0A2R3Z204_9FLAO</name>
<dbReference type="Proteomes" id="UP000241507">
    <property type="component" value="Chromosome"/>
</dbReference>
<dbReference type="InterPro" id="IPR058060">
    <property type="entry name" value="HYC_CC_PP"/>
</dbReference>
<evidence type="ECO:0000256" key="1">
    <source>
        <dbReference type="SAM" id="SignalP"/>
    </source>
</evidence>
<reference evidence="3" key="1">
    <citation type="submission" date="2018-03" db="EMBL/GenBank/DDBJ databases">
        <title>Gramella fulva sp. nov., isolated from a dry surface of tidal flat.</title>
        <authorList>
            <person name="Hwang S.H."/>
            <person name="Hwang W.M."/>
            <person name="Kang K."/>
            <person name="Ahn T.-Y."/>
        </authorList>
    </citation>
    <scope>NUCLEOTIDE SEQUENCE [LARGE SCALE GENOMIC DNA]</scope>
    <source>
        <strain evidence="3">SH35</strain>
    </source>
</reference>
<protein>
    <recommendedName>
        <fullName evidence="4">Secreted protein</fullName>
    </recommendedName>
</protein>
<evidence type="ECO:0000313" key="2">
    <source>
        <dbReference type="EMBL" id="AVR44297.1"/>
    </source>
</evidence>
<dbReference type="NCBIfam" id="NF047658">
    <property type="entry name" value="HYC_CC_PP"/>
    <property type="match status" value="1"/>
</dbReference>
<keyword evidence="1" id="KW-0732">Signal</keyword>
<dbReference type="KEGG" id="grs:C7S20_02950"/>
<sequence length="138" mass="15582">MKKAFLNRVSVLMAFLVLLSTFSFTVQKHYCGDFLVDAAVFSKAKSCGMDSMQAGKFSDHPDMKKDGCSDKQFAVKGQKDLKHGFSTPDMPQQAFIASFVFTYFNLFLPEKKQIVPFDDYSPPLIVSDIQLEDQVFLI</sequence>
<dbReference type="RefSeq" id="WP_107011075.1">
    <property type="nucleotide sequence ID" value="NZ_CP028136.1"/>
</dbReference>
<dbReference type="InterPro" id="IPR058512">
    <property type="entry name" value="DUF8199"/>
</dbReference>